<organism evidence="9 10">
    <name type="scientific">Acidianus manzaensis</name>
    <dbReference type="NCBI Taxonomy" id="282676"/>
    <lineage>
        <taxon>Archaea</taxon>
        <taxon>Thermoproteota</taxon>
        <taxon>Thermoprotei</taxon>
        <taxon>Sulfolobales</taxon>
        <taxon>Sulfolobaceae</taxon>
        <taxon>Acidianus</taxon>
    </lineage>
</organism>
<comment type="similarity">
    <text evidence="8">Belongs to the eukaryotic/archaeal RNase P protein component 4 family.</text>
</comment>
<evidence type="ECO:0000256" key="2">
    <source>
        <dbReference type="ARBA" id="ARBA00022694"/>
    </source>
</evidence>
<comment type="subcellular location">
    <subcellularLocation>
        <location evidence="8">Cytoplasm</location>
    </subcellularLocation>
</comment>
<feature type="binding site" evidence="8">
    <location>
        <position position="60"/>
    </location>
    <ligand>
        <name>Zn(2+)</name>
        <dbReference type="ChEBI" id="CHEBI:29105"/>
    </ligand>
</feature>
<dbReference type="GO" id="GO:0004526">
    <property type="term" value="F:ribonuclease P activity"/>
    <property type="evidence" value="ECO:0007669"/>
    <property type="project" value="UniProtKB-UniRule"/>
</dbReference>
<evidence type="ECO:0000256" key="4">
    <source>
        <dbReference type="ARBA" id="ARBA00022723"/>
    </source>
</evidence>
<evidence type="ECO:0000256" key="7">
    <source>
        <dbReference type="ARBA" id="ARBA00022833"/>
    </source>
</evidence>
<gene>
    <name evidence="8" type="primary">rnp4</name>
    <name evidence="9" type="ORF">B6F84_02590</name>
</gene>
<keyword evidence="10" id="KW-1185">Reference proteome</keyword>
<dbReference type="OrthoDB" id="10058at2157"/>
<keyword evidence="7 8" id="KW-0862">Zinc</keyword>
<evidence type="ECO:0000313" key="9">
    <source>
        <dbReference type="EMBL" id="ARM75025.1"/>
    </source>
</evidence>
<dbReference type="GO" id="GO:0008270">
    <property type="term" value="F:zinc ion binding"/>
    <property type="evidence" value="ECO:0007669"/>
    <property type="project" value="UniProtKB-UniRule"/>
</dbReference>
<proteinExistence type="inferred from homology"/>
<keyword evidence="3 8" id="KW-0540">Nuclease</keyword>
<dbReference type="InterPro" id="IPR007175">
    <property type="entry name" value="Rpr2/Snm1/Rpp21"/>
</dbReference>
<dbReference type="EMBL" id="CP020477">
    <property type="protein sequence ID" value="ARM75025.1"/>
    <property type="molecule type" value="Genomic_DNA"/>
</dbReference>
<protein>
    <recommendedName>
        <fullName evidence="8">Ribonuclease P protein component 4</fullName>
        <shortName evidence="8">RNase P component 4</shortName>
        <ecNumber evidence="8">3.1.26.5</ecNumber>
    </recommendedName>
    <alternativeName>
        <fullName evidence="8">Rpp21</fullName>
    </alternativeName>
</protein>
<sequence length="106" mass="12691">MVNKRQLKRRAIELIDLAIEEAKNGDLDLAKKYVKLARDYAKYGRFKLPLEYRRKYCRKCNVPLIPGKTLRVRIKSKILIRSCLECGWIRRYELRNKRCKTTTCNN</sequence>
<dbReference type="EC" id="3.1.26.5" evidence="8"/>
<keyword evidence="1 8" id="KW-0963">Cytoplasm</keyword>
<dbReference type="PANTHER" id="PTHR14742">
    <property type="entry name" value="RIBONUCLEASE P SUBUNIT P21"/>
    <property type="match status" value="1"/>
</dbReference>
<dbReference type="InterPro" id="IPR016432">
    <property type="entry name" value="RNP4"/>
</dbReference>
<dbReference type="Proteomes" id="UP000193404">
    <property type="component" value="Chromosome"/>
</dbReference>
<feature type="binding site" evidence="8">
    <location>
        <position position="86"/>
    </location>
    <ligand>
        <name>Zn(2+)</name>
        <dbReference type="ChEBI" id="CHEBI:29105"/>
    </ligand>
</feature>
<keyword evidence="5 8" id="KW-0255">Endonuclease</keyword>
<dbReference type="AlphaFoldDB" id="A0A1W6JXQ5"/>
<evidence type="ECO:0000313" key="10">
    <source>
        <dbReference type="Proteomes" id="UP000193404"/>
    </source>
</evidence>
<feature type="binding site" evidence="8">
    <location>
        <position position="83"/>
    </location>
    <ligand>
        <name>Zn(2+)</name>
        <dbReference type="ChEBI" id="CHEBI:29105"/>
    </ligand>
</feature>
<keyword evidence="2 8" id="KW-0819">tRNA processing</keyword>
<comment type="cofactor">
    <cofactor evidence="8">
        <name>Zn(2+)</name>
        <dbReference type="ChEBI" id="CHEBI:29105"/>
    </cofactor>
    <text evidence="8">Binds 1 zinc ion per subunit.</text>
</comment>
<keyword evidence="6 8" id="KW-0378">Hydrolase</keyword>
<comment type="subunit">
    <text evidence="8">Consists of a catalytic RNA component and at least 4-5 protein subunits.</text>
</comment>
<dbReference type="PANTHER" id="PTHR14742:SF0">
    <property type="entry name" value="RIBONUCLEASE P PROTEIN SUBUNIT P21"/>
    <property type="match status" value="1"/>
</dbReference>
<dbReference type="RefSeq" id="WP_148690780.1">
    <property type="nucleotide sequence ID" value="NZ_CP020477.1"/>
</dbReference>
<comment type="catalytic activity">
    <reaction evidence="8">
        <text>Endonucleolytic cleavage of RNA, removing 5'-extranucleotides from tRNA precursor.</text>
        <dbReference type="EC" id="3.1.26.5"/>
    </reaction>
</comment>
<reference evidence="9 10" key="1">
    <citation type="submission" date="2017-03" db="EMBL/GenBank/DDBJ databases">
        <title>Sulfur activation and transportation mechanism of thermophilic Archaea Acidianus manzaensis YN-25.</title>
        <authorList>
            <person name="Ma Y."/>
            <person name="Yang Y."/>
            <person name="Xia J."/>
        </authorList>
    </citation>
    <scope>NUCLEOTIDE SEQUENCE [LARGE SCALE GENOMIC DNA]</scope>
    <source>
        <strain evidence="9 10">YN-25</strain>
    </source>
</reference>
<feature type="binding site" evidence="8">
    <location>
        <position position="57"/>
    </location>
    <ligand>
        <name>Zn(2+)</name>
        <dbReference type="ChEBI" id="CHEBI:29105"/>
    </ligand>
</feature>
<evidence type="ECO:0000256" key="1">
    <source>
        <dbReference type="ARBA" id="ARBA00022490"/>
    </source>
</evidence>
<dbReference type="GeneID" id="41589771"/>
<keyword evidence="4 8" id="KW-0479">Metal-binding</keyword>
<dbReference type="Gene3D" id="1.20.5.420">
    <property type="entry name" value="Immunoglobulin FC, subunit C"/>
    <property type="match status" value="1"/>
</dbReference>
<name>A0A1W6JXQ5_9CREN</name>
<dbReference type="Gene3D" id="6.20.50.20">
    <property type="match status" value="1"/>
</dbReference>
<dbReference type="GO" id="GO:0005737">
    <property type="term" value="C:cytoplasm"/>
    <property type="evidence" value="ECO:0007669"/>
    <property type="project" value="UniProtKB-SubCell"/>
</dbReference>
<evidence type="ECO:0000256" key="6">
    <source>
        <dbReference type="ARBA" id="ARBA00022801"/>
    </source>
</evidence>
<dbReference type="PIRSF" id="PIRSF004878">
    <property type="entry name" value="RNase_P_4"/>
    <property type="match status" value="1"/>
</dbReference>
<dbReference type="STRING" id="282676.B6F84_02590"/>
<dbReference type="GO" id="GO:0001682">
    <property type="term" value="P:tRNA 5'-leader removal"/>
    <property type="evidence" value="ECO:0007669"/>
    <property type="project" value="UniProtKB-UniRule"/>
</dbReference>
<accession>A0A1W6JXQ5</accession>
<evidence type="ECO:0000256" key="5">
    <source>
        <dbReference type="ARBA" id="ARBA00022759"/>
    </source>
</evidence>
<dbReference type="GO" id="GO:0030677">
    <property type="term" value="C:ribonuclease P complex"/>
    <property type="evidence" value="ECO:0007669"/>
    <property type="project" value="UniProtKB-UniRule"/>
</dbReference>
<comment type="function">
    <text evidence="8">Part of ribonuclease P, a protein complex that generates mature tRNA molecules by cleaving their 5'-ends.</text>
</comment>
<evidence type="ECO:0000256" key="3">
    <source>
        <dbReference type="ARBA" id="ARBA00022722"/>
    </source>
</evidence>
<dbReference type="KEGG" id="aman:B6F84_02590"/>
<evidence type="ECO:0000256" key="8">
    <source>
        <dbReference type="HAMAP-Rule" id="MF_00757"/>
    </source>
</evidence>
<dbReference type="Pfam" id="PF04032">
    <property type="entry name" value="Rpr2"/>
    <property type="match status" value="1"/>
</dbReference>
<dbReference type="HAMAP" id="MF_00757">
    <property type="entry name" value="RNase_P_4"/>
    <property type="match status" value="1"/>
</dbReference>